<dbReference type="GO" id="GO:0019867">
    <property type="term" value="C:outer membrane"/>
    <property type="evidence" value="ECO:0007669"/>
    <property type="project" value="InterPro"/>
</dbReference>
<dbReference type="OrthoDB" id="9814535at2"/>
<feature type="transmembrane region" description="Helical" evidence="6">
    <location>
        <begin position="12"/>
        <end position="31"/>
    </location>
</feature>
<proteinExistence type="predicted"/>
<dbReference type="eggNOG" id="COG4775">
    <property type="taxonomic scope" value="Bacteria"/>
</dbReference>
<protein>
    <submittedName>
        <fullName evidence="9">Outer membrane protein/protective antigen OMA87</fullName>
    </submittedName>
</protein>
<feature type="domain" description="POTRA" evidence="8">
    <location>
        <begin position="108"/>
        <end position="159"/>
    </location>
</feature>
<keyword evidence="4 6" id="KW-0472">Membrane</keyword>
<dbReference type="Proteomes" id="UP000007590">
    <property type="component" value="Chromosome"/>
</dbReference>
<dbReference type="EMBL" id="CP003349">
    <property type="protein sequence ID" value="AFD06183.1"/>
    <property type="molecule type" value="Genomic_DNA"/>
</dbReference>
<keyword evidence="5" id="KW-0998">Cell outer membrane</keyword>
<dbReference type="PROSITE" id="PS51257">
    <property type="entry name" value="PROKAR_LIPOPROTEIN"/>
    <property type="match status" value="1"/>
</dbReference>
<organism evidence="9 10">
    <name type="scientific">Solitalea canadensis (strain ATCC 29591 / DSM 3403 / JCM 21819 / LMG 8368 / NBRC 15130 / NCIMB 12057 / USAM 9D)</name>
    <name type="common">Flexibacter canadensis</name>
    <dbReference type="NCBI Taxonomy" id="929556"/>
    <lineage>
        <taxon>Bacteria</taxon>
        <taxon>Pseudomonadati</taxon>
        <taxon>Bacteroidota</taxon>
        <taxon>Sphingobacteriia</taxon>
        <taxon>Sphingobacteriales</taxon>
        <taxon>Sphingobacteriaceae</taxon>
        <taxon>Solitalea</taxon>
    </lineage>
</organism>
<name>H8KQ15_SOLCM</name>
<dbReference type="Pfam" id="PF07244">
    <property type="entry name" value="POTRA"/>
    <property type="match status" value="1"/>
</dbReference>
<gene>
    <name evidence="9" type="ordered locus">Solca_1077</name>
</gene>
<dbReference type="InterPro" id="IPR010827">
    <property type="entry name" value="BamA/TamA_POTRA"/>
</dbReference>
<dbReference type="HOGENOM" id="CLU_010929_0_0_10"/>
<dbReference type="Gene3D" id="2.40.160.50">
    <property type="entry name" value="membrane protein fhac: a member of the omp85/tpsb transporter family"/>
    <property type="match status" value="1"/>
</dbReference>
<dbReference type="PANTHER" id="PTHR12815">
    <property type="entry name" value="SORTING AND ASSEMBLY MACHINERY SAMM50 PROTEIN FAMILY MEMBER"/>
    <property type="match status" value="1"/>
</dbReference>
<evidence type="ECO:0000256" key="3">
    <source>
        <dbReference type="ARBA" id="ARBA00022729"/>
    </source>
</evidence>
<dbReference type="InterPro" id="IPR000184">
    <property type="entry name" value="Bac_surfAg_D15"/>
</dbReference>
<evidence type="ECO:0000313" key="9">
    <source>
        <dbReference type="EMBL" id="AFD06183.1"/>
    </source>
</evidence>
<dbReference type="PANTHER" id="PTHR12815:SF47">
    <property type="entry name" value="TRANSLOCATION AND ASSEMBLY MODULE SUBUNIT TAMA"/>
    <property type="match status" value="1"/>
</dbReference>
<dbReference type="AlphaFoldDB" id="H8KQ15"/>
<keyword evidence="6" id="KW-1133">Transmembrane helix</keyword>
<evidence type="ECO:0000259" key="7">
    <source>
        <dbReference type="Pfam" id="PF01103"/>
    </source>
</evidence>
<keyword evidence="10" id="KW-1185">Reference proteome</keyword>
<evidence type="ECO:0000256" key="4">
    <source>
        <dbReference type="ARBA" id="ARBA00023136"/>
    </source>
</evidence>
<comment type="subcellular location">
    <subcellularLocation>
        <location evidence="1">Membrane</location>
    </subcellularLocation>
</comment>
<reference evidence="9" key="1">
    <citation type="submission" date="2012-02" db="EMBL/GenBank/DDBJ databases">
        <title>The complete genome of Solitalea canadensis DSM 3403.</title>
        <authorList>
            <consortium name="US DOE Joint Genome Institute (JGI-PGF)"/>
            <person name="Lucas S."/>
            <person name="Copeland A."/>
            <person name="Lapidus A."/>
            <person name="Glavina del Rio T."/>
            <person name="Dalin E."/>
            <person name="Tice H."/>
            <person name="Bruce D."/>
            <person name="Goodwin L."/>
            <person name="Pitluck S."/>
            <person name="Peters L."/>
            <person name="Ovchinnikova G."/>
            <person name="Lu M."/>
            <person name="Kyrpides N."/>
            <person name="Mavromatis K."/>
            <person name="Ivanova N."/>
            <person name="Brettin T."/>
            <person name="Detter J.C."/>
            <person name="Han C."/>
            <person name="Larimer F."/>
            <person name="Land M."/>
            <person name="Hauser L."/>
            <person name="Markowitz V."/>
            <person name="Cheng J.-F."/>
            <person name="Hugenholtz P."/>
            <person name="Woyke T."/>
            <person name="Wu D."/>
            <person name="Spring S."/>
            <person name="Schroeder M."/>
            <person name="Kopitz M."/>
            <person name="Brambilla E."/>
            <person name="Klenk H.-P."/>
            <person name="Eisen J.A."/>
        </authorList>
    </citation>
    <scope>NUCLEOTIDE SEQUENCE</scope>
    <source>
        <strain evidence="9">DSM 3403</strain>
    </source>
</reference>
<evidence type="ECO:0000313" key="10">
    <source>
        <dbReference type="Proteomes" id="UP000007590"/>
    </source>
</evidence>
<evidence type="ECO:0000256" key="5">
    <source>
        <dbReference type="ARBA" id="ARBA00023237"/>
    </source>
</evidence>
<dbReference type="KEGG" id="scn:Solca_1077"/>
<dbReference type="RefSeq" id="WP_014679410.1">
    <property type="nucleotide sequence ID" value="NC_017770.1"/>
</dbReference>
<dbReference type="Gene3D" id="3.10.20.310">
    <property type="entry name" value="membrane protein fhac"/>
    <property type="match status" value="2"/>
</dbReference>
<feature type="domain" description="Bacterial surface antigen (D15)" evidence="7">
    <location>
        <begin position="461"/>
        <end position="736"/>
    </location>
</feature>
<dbReference type="STRING" id="929556.Solca_1077"/>
<accession>H8KQ15</accession>
<keyword evidence="2 6" id="KW-0812">Transmembrane</keyword>
<evidence type="ECO:0000256" key="6">
    <source>
        <dbReference type="SAM" id="Phobius"/>
    </source>
</evidence>
<evidence type="ECO:0000259" key="8">
    <source>
        <dbReference type="Pfam" id="PF07244"/>
    </source>
</evidence>
<evidence type="ECO:0000256" key="1">
    <source>
        <dbReference type="ARBA" id="ARBA00004370"/>
    </source>
</evidence>
<keyword evidence="3" id="KW-0732">Signal</keyword>
<dbReference type="Pfam" id="PF01103">
    <property type="entry name" value="Omp85"/>
    <property type="match status" value="1"/>
</dbReference>
<dbReference type="InterPro" id="IPR039910">
    <property type="entry name" value="D15-like"/>
</dbReference>
<evidence type="ECO:0000256" key="2">
    <source>
        <dbReference type="ARBA" id="ARBA00022692"/>
    </source>
</evidence>
<sequence length="770" mass="87482">MYLRRHTYHTIGPVALIKVLLLLMGGILFVGCSNTRYLPKGEKLFTDLNVKFEKHTKSKVKTSTLAEMVRPQPNSKILGMRVKLYAYNIAKEPKGKGLNYFLKKKFGEPPVLFSSVNLKRNIDVLTNYLENQGYFNATVNADTVDRRKRVTVTFTVNPGDRYKIKEVVFPSDSDSLNTYIRETAKQTLLKKGDPFIFEIIKEERVRIDAELKEKGYFYFGPDYLIMQVDSSHRNNTVNIYIKVKKDAPDKGLHTYRINNINIFPNYSADQDSSVDLKNATVYEGYNIVDPNKTFRPITFDRSIFLEKNKLYTRKDHNLSLNRLVNLGAFKFVKLQLTDVDSISRLLNADFYLTPSPKRSLRFEVTGTSKSNSYVGSELKVEARNRNFLRGAEQFNLSVAGGFETQVNGSAPALNSYSLTTEASLFFPRFITPIPRINEAGAFAPKTKVSASYQILTRQEYYTLNSASLIFGYNWKESTRKEHTFNLVSISYVQPSNTTAKFDSLLLTDPTLQTSFMKQFIIGTNYNYILTNQLETRRVNNFYVNANIDLAGNLMGLLIGGKESAENPGKIFGTPFSQYARAYVDGRYYWNFRPNVTWANRMFMGFGYAYGNSSAMPYLKQFYSGGSNSVRGFRARTLGPGTFPPETDATFPDQAGDIKFELNTELRAKLFSVVRGAVFVDVGNIWLVNENPQIPGGKFRAGQFFNELAVSAGAGLRIDVSVFVLRFDGAFPLRKPYLPDGQRWVIDEIDFGSKQWRNDNLILNIAIGYPF</sequence>